<evidence type="ECO:0000256" key="1">
    <source>
        <dbReference type="SAM" id="MobiDB-lite"/>
    </source>
</evidence>
<dbReference type="EMBL" id="BOMB01000031">
    <property type="protein sequence ID" value="GID14453.1"/>
    <property type="molecule type" value="Genomic_DNA"/>
</dbReference>
<feature type="region of interest" description="Disordered" evidence="1">
    <location>
        <begin position="1"/>
        <end position="69"/>
    </location>
</feature>
<keyword evidence="2" id="KW-0472">Membrane</keyword>
<proteinExistence type="predicted"/>
<protein>
    <submittedName>
        <fullName evidence="3">Uncharacterized protein</fullName>
    </submittedName>
</protein>
<name>A0A8J3J5E2_9ACTN</name>
<keyword evidence="4" id="KW-1185">Reference proteome</keyword>
<comment type="caution">
    <text evidence="3">The sequence shown here is derived from an EMBL/GenBank/DDBJ whole genome shotgun (WGS) entry which is preliminary data.</text>
</comment>
<feature type="transmembrane region" description="Helical" evidence="2">
    <location>
        <begin position="115"/>
        <end position="133"/>
    </location>
</feature>
<feature type="compositionally biased region" description="Low complexity" evidence="1">
    <location>
        <begin position="14"/>
        <end position="69"/>
    </location>
</feature>
<accession>A0A8J3J5E2</accession>
<dbReference type="AlphaFoldDB" id="A0A8J3J5E2"/>
<dbReference type="Proteomes" id="UP000612808">
    <property type="component" value="Unassembled WGS sequence"/>
</dbReference>
<evidence type="ECO:0000256" key="2">
    <source>
        <dbReference type="SAM" id="Phobius"/>
    </source>
</evidence>
<dbReference type="RefSeq" id="WP_203662267.1">
    <property type="nucleotide sequence ID" value="NZ_BAAAZM010000018.1"/>
</dbReference>
<evidence type="ECO:0000313" key="3">
    <source>
        <dbReference type="EMBL" id="GID14453.1"/>
    </source>
</evidence>
<evidence type="ECO:0000313" key="4">
    <source>
        <dbReference type="Proteomes" id="UP000612808"/>
    </source>
</evidence>
<sequence length="148" mass="16869">MTNPQNPVSAPGWQQQPAGAPPQYAQQAPAQYGQPAQYAQQGQYPQAQQGQYPQGQQYPQQGQYRQGPQYGQQLSASYIKHTGMLIWWQQSTTTHTGTFEELTTAYTRAQTHNLLAGWWSISSVIAFNWWAIFRNMYEYHKVKKAAGR</sequence>
<keyword evidence="2" id="KW-1133">Transmembrane helix</keyword>
<gene>
    <name evidence="3" type="ORF">Aru02nite_53420</name>
</gene>
<organism evidence="3 4">
    <name type="scientific">Actinocatenispora rupis</name>
    <dbReference type="NCBI Taxonomy" id="519421"/>
    <lineage>
        <taxon>Bacteria</taxon>
        <taxon>Bacillati</taxon>
        <taxon>Actinomycetota</taxon>
        <taxon>Actinomycetes</taxon>
        <taxon>Micromonosporales</taxon>
        <taxon>Micromonosporaceae</taxon>
        <taxon>Actinocatenispora</taxon>
    </lineage>
</organism>
<keyword evidence="2" id="KW-0812">Transmembrane</keyword>
<reference evidence="3" key="1">
    <citation type="submission" date="2021-01" db="EMBL/GenBank/DDBJ databases">
        <title>Whole genome shotgun sequence of Actinocatenispora rupis NBRC 107355.</title>
        <authorList>
            <person name="Komaki H."/>
            <person name="Tamura T."/>
        </authorList>
    </citation>
    <scope>NUCLEOTIDE SEQUENCE</scope>
    <source>
        <strain evidence="3">NBRC 107355</strain>
    </source>
</reference>